<dbReference type="Proteomes" id="UP000270678">
    <property type="component" value="Chromosome"/>
</dbReference>
<dbReference type="OrthoDB" id="4179823at2"/>
<sequence length="175" mass="20435">MDFWIQASRPKYTGLYDKEDQNLSNAIETIFPMMTEKALIFWKTIYIPLCYKYDISWMIDNILDIFEMLRSKPDGEISLKWASNTFSAVWNIRWMDEEVVIAPEWYSVLGHTEHLLNSKGAIMVPIRSFISEWKKILGVILVGLKESGYNEKDLCGMKRLISEYNAIESEGVLYV</sequence>
<reference evidence="2" key="1">
    <citation type="submission" date="2018-12" db="EMBL/GenBank/DDBJ databases">
        <title>Complete genome sequence of Paenibacillus sp. MBLB1234.</title>
        <authorList>
            <person name="Nam Y.-D."/>
            <person name="Kang J."/>
            <person name="Chung W.-H."/>
            <person name="Park Y.S."/>
        </authorList>
    </citation>
    <scope>NUCLEOTIDE SEQUENCE [LARGE SCALE GENOMIC DNA]</scope>
    <source>
        <strain evidence="2">MBLB1234</strain>
    </source>
</reference>
<dbReference type="RefSeq" id="WP_126995879.1">
    <property type="nucleotide sequence ID" value="NZ_CP034346.1"/>
</dbReference>
<accession>A0A3Q9I6K3</accession>
<organism evidence="1 2">
    <name type="scientific">Paenibacillus lutimineralis</name>
    <dbReference type="NCBI Taxonomy" id="2707005"/>
    <lineage>
        <taxon>Bacteria</taxon>
        <taxon>Bacillati</taxon>
        <taxon>Bacillota</taxon>
        <taxon>Bacilli</taxon>
        <taxon>Bacillales</taxon>
        <taxon>Paenibacillaceae</taxon>
        <taxon>Paenibacillus</taxon>
    </lineage>
</organism>
<protein>
    <submittedName>
        <fullName evidence="1">Uncharacterized protein</fullName>
    </submittedName>
</protein>
<dbReference type="KEGG" id="plut:EI981_04740"/>
<keyword evidence="2" id="KW-1185">Reference proteome</keyword>
<proteinExistence type="predicted"/>
<gene>
    <name evidence="1" type="ORF">EI981_04740</name>
</gene>
<dbReference type="EMBL" id="CP034346">
    <property type="protein sequence ID" value="AZS13826.1"/>
    <property type="molecule type" value="Genomic_DNA"/>
</dbReference>
<evidence type="ECO:0000313" key="2">
    <source>
        <dbReference type="Proteomes" id="UP000270678"/>
    </source>
</evidence>
<name>A0A3Q9I6K3_9BACL</name>
<evidence type="ECO:0000313" key="1">
    <source>
        <dbReference type="EMBL" id="AZS13826.1"/>
    </source>
</evidence>
<dbReference type="AlphaFoldDB" id="A0A3Q9I6K3"/>